<dbReference type="SUPFAM" id="SSF51905">
    <property type="entry name" value="FAD/NAD(P)-binding domain"/>
    <property type="match status" value="1"/>
</dbReference>
<accession>A0ABU8X710</accession>
<evidence type="ECO:0000256" key="2">
    <source>
        <dbReference type="ARBA" id="ARBA00010790"/>
    </source>
</evidence>
<dbReference type="PANTHER" id="PTHR11552:SF147">
    <property type="entry name" value="CHOLINE DEHYDROGENASE, MITOCHONDRIAL"/>
    <property type="match status" value="1"/>
</dbReference>
<name>A0ABU8X710_9BURK</name>
<dbReference type="InterPro" id="IPR000172">
    <property type="entry name" value="GMC_OxRdtase_N"/>
</dbReference>
<sequence>MDTREFDYVIVGAGSAGCVLAGRLSEDPNVTVCLLEAGPKDTSVLIHAPMGLAAGIPLGKNIYKFETVPQPGLNGRKGFQPRGKTLGGSSSVNAMVYCRGHRWDYDHWASLGNPGWDYASVLPYFKRAENSECIGGNEYRGVGGPLNVAYLRSPSPLNDAFLAACEQTGVPRNPDYNGAEQEGCWPSQVTQKNGERCSAAKAYVTPNLGRPNLTVITDAMVSRIGFEGKRAVSVQFLQGKGNQAVAAAVRVRREVLLSSGAYGSPQVLMLSGVGPAAELRKHGIPVVHDLPGVGQNLQDHITANLVWRTHDANATFGVSARGGMNIIKGIMEWRKKRTGLITSNVAESGAFYRTRDDQEVPAFELELVVGIVDDHNRKTHLGHGYSLHVTLARPKSRGQVSLASTDPAVPMQIDPKYFSHPEDMPLMVEGTRKALNIMDAPALAPYRGAMLFPIDKNSDADIERELRRSADTEYHPAGTCRMGPASDPMSVVDSELRVHGLTGIRVVDASIMPTLIGGNTNAPTIMIGERASDFIRNPPAPSAVRPTTTTQEPALEAQA</sequence>
<keyword evidence="3 5" id="KW-0285">Flavoprotein</keyword>
<keyword evidence="4 5" id="KW-0274">FAD</keyword>
<organism evidence="9 10">
    <name type="scientific">Variovorax robiniae</name>
    <dbReference type="NCBI Taxonomy" id="1836199"/>
    <lineage>
        <taxon>Bacteria</taxon>
        <taxon>Pseudomonadati</taxon>
        <taxon>Pseudomonadota</taxon>
        <taxon>Betaproteobacteria</taxon>
        <taxon>Burkholderiales</taxon>
        <taxon>Comamonadaceae</taxon>
        <taxon>Variovorax</taxon>
    </lineage>
</organism>
<evidence type="ECO:0000313" key="10">
    <source>
        <dbReference type="Proteomes" id="UP001367030"/>
    </source>
</evidence>
<evidence type="ECO:0000256" key="3">
    <source>
        <dbReference type="ARBA" id="ARBA00022630"/>
    </source>
</evidence>
<dbReference type="SUPFAM" id="SSF54373">
    <property type="entry name" value="FAD-linked reductases, C-terminal domain"/>
    <property type="match status" value="1"/>
</dbReference>
<dbReference type="Pfam" id="PF00732">
    <property type="entry name" value="GMC_oxred_N"/>
    <property type="match status" value="1"/>
</dbReference>
<feature type="region of interest" description="Disordered" evidence="6">
    <location>
        <begin position="536"/>
        <end position="559"/>
    </location>
</feature>
<dbReference type="PANTHER" id="PTHR11552">
    <property type="entry name" value="GLUCOSE-METHANOL-CHOLINE GMC OXIDOREDUCTASE"/>
    <property type="match status" value="1"/>
</dbReference>
<comment type="similarity">
    <text evidence="2 5">Belongs to the GMC oxidoreductase family.</text>
</comment>
<proteinExistence type="inferred from homology"/>
<dbReference type="PROSITE" id="PS00623">
    <property type="entry name" value="GMC_OXRED_1"/>
    <property type="match status" value="1"/>
</dbReference>
<evidence type="ECO:0000256" key="1">
    <source>
        <dbReference type="ARBA" id="ARBA00001974"/>
    </source>
</evidence>
<evidence type="ECO:0000256" key="5">
    <source>
        <dbReference type="RuleBase" id="RU003968"/>
    </source>
</evidence>
<dbReference type="Proteomes" id="UP001367030">
    <property type="component" value="Unassembled WGS sequence"/>
</dbReference>
<dbReference type="PIRSF" id="PIRSF000137">
    <property type="entry name" value="Alcohol_oxidase"/>
    <property type="match status" value="1"/>
</dbReference>
<reference evidence="9 10" key="1">
    <citation type="submission" date="2024-03" db="EMBL/GenBank/DDBJ databases">
        <title>Novel species of the genus Variovorax.</title>
        <authorList>
            <person name="Liu Q."/>
            <person name="Xin Y.-H."/>
        </authorList>
    </citation>
    <scope>NUCLEOTIDE SEQUENCE [LARGE SCALE GENOMIC DNA]</scope>
    <source>
        <strain evidence="9 10">KACC 18901</strain>
    </source>
</reference>
<keyword evidence="10" id="KW-1185">Reference proteome</keyword>
<dbReference type="Pfam" id="PF05199">
    <property type="entry name" value="GMC_oxred_C"/>
    <property type="match status" value="1"/>
</dbReference>
<evidence type="ECO:0000256" key="6">
    <source>
        <dbReference type="SAM" id="MobiDB-lite"/>
    </source>
</evidence>
<dbReference type="EMBL" id="JBBKZS010000005">
    <property type="protein sequence ID" value="MEJ8855615.1"/>
    <property type="molecule type" value="Genomic_DNA"/>
</dbReference>
<dbReference type="InterPro" id="IPR012132">
    <property type="entry name" value="GMC_OxRdtase"/>
</dbReference>
<comment type="cofactor">
    <cofactor evidence="1">
        <name>FAD</name>
        <dbReference type="ChEBI" id="CHEBI:57692"/>
    </cofactor>
</comment>
<dbReference type="Gene3D" id="3.50.50.60">
    <property type="entry name" value="FAD/NAD(P)-binding domain"/>
    <property type="match status" value="1"/>
</dbReference>
<gene>
    <name evidence="9" type="ORF">WKW79_13600</name>
</gene>
<dbReference type="PROSITE" id="PS00624">
    <property type="entry name" value="GMC_OXRED_2"/>
    <property type="match status" value="1"/>
</dbReference>
<dbReference type="InterPro" id="IPR007867">
    <property type="entry name" value="GMC_OxRtase_C"/>
</dbReference>
<comment type="caution">
    <text evidence="9">The sequence shown here is derived from an EMBL/GenBank/DDBJ whole genome shotgun (WGS) entry which is preliminary data.</text>
</comment>
<feature type="domain" description="Glucose-methanol-choline oxidoreductase N-terminal" evidence="8">
    <location>
        <begin position="260"/>
        <end position="274"/>
    </location>
</feature>
<evidence type="ECO:0000259" key="8">
    <source>
        <dbReference type="PROSITE" id="PS00624"/>
    </source>
</evidence>
<dbReference type="InterPro" id="IPR036188">
    <property type="entry name" value="FAD/NAD-bd_sf"/>
</dbReference>
<dbReference type="Gene3D" id="3.30.560.10">
    <property type="entry name" value="Glucose Oxidase, domain 3"/>
    <property type="match status" value="1"/>
</dbReference>
<protein>
    <submittedName>
        <fullName evidence="9">GMC family oxidoreductase N-terminal domain-containing protein</fullName>
    </submittedName>
</protein>
<evidence type="ECO:0000259" key="7">
    <source>
        <dbReference type="PROSITE" id="PS00623"/>
    </source>
</evidence>
<feature type="domain" description="Glucose-methanol-choline oxidoreductase N-terminal" evidence="7">
    <location>
        <begin position="83"/>
        <end position="106"/>
    </location>
</feature>
<dbReference type="PROSITE" id="PS51257">
    <property type="entry name" value="PROKAR_LIPOPROTEIN"/>
    <property type="match status" value="1"/>
</dbReference>
<evidence type="ECO:0000256" key="4">
    <source>
        <dbReference type="ARBA" id="ARBA00022827"/>
    </source>
</evidence>
<dbReference type="RefSeq" id="WP_340335700.1">
    <property type="nucleotide sequence ID" value="NZ_JBBKZS010000005.1"/>
</dbReference>
<evidence type="ECO:0000313" key="9">
    <source>
        <dbReference type="EMBL" id="MEJ8855615.1"/>
    </source>
</evidence>